<dbReference type="PROSITE" id="PS50181">
    <property type="entry name" value="FBOX"/>
    <property type="match status" value="1"/>
</dbReference>
<dbReference type="InParanoid" id="A0A068UTV5"/>
<dbReference type="InterPro" id="IPR001810">
    <property type="entry name" value="F-box_dom"/>
</dbReference>
<dbReference type="PANTHER" id="PTHR34145:SF28">
    <property type="entry name" value="F-BOX DOMAIN-CONTAINING PROTEIN"/>
    <property type="match status" value="1"/>
</dbReference>
<proteinExistence type="predicted"/>
<dbReference type="EMBL" id="HG739144">
    <property type="protein sequence ID" value="CDP11861.1"/>
    <property type="molecule type" value="Genomic_DNA"/>
</dbReference>
<dbReference type="OMA" id="CEFCRIP"/>
<dbReference type="SUPFAM" id="SSF52047">
    <property type="entry name" value="RNI-like"/>
    <property type="match status" value="1"/>
</dbReference>
<feature type="domain" description="F-box" evidence="1">
    <location>
        <begin position="14"/>
        <end position="62"/>
    </location>
</feature>
<dbReference type="InterPro" id="IPR032675">
    <property type="entry name" value="LRR_dom_sf"/>
</dbReference>
<dbReference type="SMART" id="SM00256">
    <property type="entry name" value="FBOX"/>
    <property type="match status" value="1"/>
</dbReference>
<dbReference type="CDD" id="cd22160">
    <property type="entry name" value="F-box_AtFBL13-like"/>
    <property type="match status" value="1"/>
</dbReference>
<dbReference type="PANTHER" id="PTHR34145">
    <property type="entry name" value="OS02G0105600 PROTEIN"/>
    <property type="match status" value="1"/>
</dbReference>
<keyword evidence="3" id="KW-1185">Reference proteome</keyword>
<dbReference type="InterPro" id="IPR053772">
    <property type="entry name" value="At1g61320/At1g61330-like"/>
</dbReference>
<gene>
    <name evidence="2" type="ORF">GSCOC_T00035132001</name>
</gene>
<evidence type="ECO:0000313" key="2">
    <source>
        <dbReference type="EMBL" id="CDP11861.1"/>
    </source>
</evidence>
<evidence type="ECO:0000259" key="1">
    <source>
        <dbReference type="PROSITE" id="PS50181"/>
    </source>
</evidence>
<dbReference type="AlphaFoldDB" id="A0A068UTV5"/>
<name>A0A068UTV5_COFCA</name>
<accession>A0A068UTV5</accession>
<dbReference type="Gene3D" id="1.20.1280.50">
    <property type="match status" value="1"/>
</dbReference>
<dbReference type="InterPro" id="IPR055357">
    <property type="entry name" value="LRR_At1g61320_AtMIF1"/>
</dbReference>
<dbReference type="Gramene" id="CDP11861">
    <property type="protein sequence ID" value="CDP11861"/>
    <property type="gene ID" value="GSCOC_T00035132001"/>
</dbReference>
<dbReference type="InterPro" id="IPR036047">
    <property type="entry name" value="F-box-like_dom_sf"/>
</dbReference>
<organism evidence="2 3">
    <name type="scientific">Coffea canephora</name>
    <name type="common">Robusta coffee</name>
    <dbReference type="NCBI Taxonomy" id="49390"/>
    <lineage>
        <taxon>Eukaryota</taxon>
        <taxon>Viridiplantae</taxon>
        <taxon>Streptophyta</taxon>
        <taxon>Embryophyta</taxon>
        <taxon>Tracheophyta</taxon>
        <taxon>Spermatophyta</taxon>
        <taxon>Magnoliopsida</taxon>
        <taxon>eudicotyledons</taxon>
        <taxon>Gunneridae</taxon>
        <taxon>Pentapetalae</taxon>
        <taxon>asterids</taxon>
        <taxon>lamiids</taxon>
        <taxon>Gentianales</taxon>
        <taxon>Rubiaceae</taxon>
        <taxon>Ixoroideae</taxon>
        <taxon>Gardenieae complex</taxon>
        <taxon>Bertiereae - Coffeeae clade</taxon>
        <taxon>Coffeeae</taxon>
        <taxon>Coffea</taxon>
    </lineage>
</organism>
<dbReference type="Gene3D" id="3.80.10.10">
    <property type="entry name" value="Ribonuclease Inhibitor"/>
    <property type="match status" value="1"/>
</dbReference>
<sequence length="473" mass="55066">MAEQPVAKRPATQPTTIDDLPENLLIRILSLLPLISAIQTSFISRKWRNLWHSLPSLKFKITKFPLNPASPLSLNVQQFSDFVSQTLINRPNTLPLRKFSLLFLYSSNHRYRSLVTTWLRYALDCSVKELNFRFAVYPKRRENNDGSENSPYYDFHLSDLMNNTSVIRLMLCRCEIIMPSRNLVRFESLRSLELVEVDLSDELLSDLILRCENLKKLVLRQFHGLRKFRIVSEKLQDLELSRYYVENAEGFDSSVEICTPNLSRIEIRYFYVANYKGDLSSVVEAELRLHERETEGYIFQCWSKPMSLLTGVQRLTVQNNLLLFIHSEMKPDESFQFKNLKHLELKTGYTHSEMVGLAALLMQAPILETLVLDYVYQTEKEASFYDDFKARPFTFDIPSLQEVKMENFRNTDLEYHVLALLGREKVVLNKVVLVPAKLERSSLSGPMVFDLTAYEDWTSAIAALLRHRLVPQK</sequence>
<dbReference type="InterPro" id="IPR053781">
    <property type="entry name" value="F-box_AtFBL13-like"/>
</dbReference>
<dbReference type="SUPFAM" id="SSF81383">
    <property type="entry name" value="F-box domain"/>
    <property type="match status" value="1"/>
</dbReference>
<dbReference type="Pfam" id="PF23622">
    <property type="entry name" value="LRR_At1g61320_AtMIF1"/>
    <property type="match status" value="1"/>
</dbReference>
<reference evidence="3" key="1">
    <citation type="journal article" date="2014" name="Science">
        <title>The coffee genome provides insight into the convergent evolution of caffeine biosynthesis.</title>
        <authorList>
            <person name="Denoeud F."/>
            <person name="Carretero-Paulet L."/>
            <person name="Dereeper A."/>
            <person name="Droc G."/>
            <person name="Guyot R."/>
            <person name="Pietrella M."/>
            <person name="Zheng C."/>
            <person name="Alberti A."/>
            <person name="Anthony F."/>
            <person name="Aprea G."/>
            <person name="Aury J.M."/>
            <person name="Bento P."/>
            <person name="Bernard M."/>
            <person name="Bocs S."/>
            <person name="Campa C."/>
            <person name="Cenci A."/>
            <person name="Combes M.C."/>
            <person name="Crouzillat D."/>
            <person name="Da Silva C."/>
            <person name="Daddiego L."/>
            <person name="De Bellis F."/>
            <person name="Dussert S."/>
            <person name="Garsmeur O."/>
            <person name="Gayraud T."/>
            <person name="Guignon V."/>
            <person name="Jahn K."/>
            <person name="Jamilloux V."/>
            <person name="Joet T."/>
            <person name="Labadie K."/>
            <person name="Lan T."/>
            <person name="Leclercq J."/>
            <person name="Lepelley M."/>
            <person name="Leroy T."/>
            <person name="Li L.T."/>
            <person name="Librado P."/>
            <person name="Lopez L."/>
            <person name="Munoz A."/>
            <person name="Noel B."/>
            <person name="Pallavicini A."/>
            <person name="Perrotta G."/>
            <person name="Poncet V."/>
            <person name="Pot D."/>
            <person name="Priyono X."/>
            <person name="Rigoreau M."/>
            <person name="Rouard M."/>
            <person name="Rozas J."/>
            <person name="Tranchant-Dubreuil C."/>
            <person name="VanBuren R."/>
            <person name="Zhang Q."/>
            <person name="Andrade A.C."/>
            <person name="Argout X."/>
            <person name="Bertrand B."/>
            <person name="de Kochko A."/>
            <person name="Graziosi G."/>
            <person name="Henry R.J."/>
            <person name="Jayarama X."/>
            <person name="Ming R."/>
            <person name="Nagai C."/>
            <person name="Rounsley S."/>
            <person name="Sankoff D."/>
            <person name="Giuliano G."/>
            <person name="Albert V.A."/>
            <person name="Wincker P."/>
            <person name="Lashermes P."/>
        </authorList>
    </citation>
    <scope>NUCLEOTIDE SEQUENCE [LARGE SCALE GENOMIC DNA]</scope>
    <source>
        <strain evidence="3">cv. DH200-94</strain>
    </source>
</reference>
<dbReference type="PhylomeDB" id="A0A068UTV5"/>
<evidence type="ECO:0000313" key="3">
    <source>
        <dbReference type="Proteomes" id="UP000295252"/>
    </source>
</evidence>
<dbReference type="STRING" id="49390.A0A068UTV5"/>
<dbReference type="OrthoDB" id="1939276at2759"/>
<dbReference type="Proteomes" id="UP000295252">
    <property type="component" value="Chromosome VII"/>
</dbReference>
<protein>
    <recommendedName>
        <fullName evidence="1">F-box domain-containing protein</fullName>
    </recommendedName>
</protein>
<dbReference type="Pfam" id="PF00646">
    <property type="entry name" value="F-box"/>
    <property type="match status" value="1"/>
</dbReference>